<protein>
    <submittedName>
        <fullName evidence="1">24011_t:CDS:1</fullName>
    </submittedName>
</protein>
<name>A0A9N9P3U6_9GLOM</name>
<organism evidence="1 2">
    <name type="scientific">Cetraspora pellucida</name>
    <dbReference type="NCBI Taxonomy" id="1433469"/>
    <lineage>
        <taxon>Eukaryota</taxon>
        <taxon>Fungi</taxon>
        <taxon>Fungi incertae sedis</taxon>
        <taxon>Mucoromycota</taxon>
        <taxon>Glomeromycotina</taxon>
        <taxon>Glomeromycetes</taxon>
        <taxon>Diversisporales</taxon>
        <taxon>Gigasporaceae</taxon>
        <taxon>Cetraspora</taxon>
    </lineage>
</organism>
<proteinExistence type="predicted"/>
<dbReference type="AlphaFoldDB" id="A0A9N9P3U6"/>
<evidence type="ECO:0000313" key="1">
    <source>
        <dbReference type="EMBL" id="CAG8800813.1"/>
    </source>
</evidence>
<gene>
    <name evidence="1" type="ORF">CPELLU_LOCUS17703</name>
</gene>
<dbReference type="OrthoDB" id="2430205at2759"/>
<sequence length="120" mass="14083">LQNELEGLNVLEKIISAISNLDITKLSNKIQKEYREQHENKELYYSDHFLLESVKERLDLYNISNRSDKQALANIIIMLCIHLAKIKNLYISNDGITEYAKNQDQQDISQVFRSLEKNKK</sequence>
<reference evidence="1" key="1">
    <citation type="submission" date="2021-06" db="EMBL/GenBank/DDBJ databases">
        <authorList>
            <person name="Kallberg Y."/>
            <person name="Tangrot J."/>
            <person name="Rosling A."/>
        </authorList>
    </citation>
    <scope>NUCLEOTIDE SEQUENCE</scope>
    <source>
        <strain evidence="1">FL966</strain>
    </source>
</reference>
<keyword evidence="2" id="KW-1185">Reference proteome</keyword>
<accession>A0A9N9P3U6</accession>
<dbReference type="EMBL" id="CAJVQA010031161">
    <property type="protein sequence ID" value="CAG8800813.1"/>
    <property type="molecule type" value="Genomic_DNA"/>
</dbReference>
<evidence type="ECO:0000313" key="2">
    <source>
        <dbReference type="Proteomes" id="UP000789759"/>
    </source>
</evidence>
<comment type="caution">
    <text evidence="1">The sequence shown here is derived from an EMBL/GenBank/DDBJ whole genome shotgun (WGS) entry which is preliminary data.</text>
</comment>
<dbReference type="Proteomes" id="UP000789759">
    <property type="component" value="Unassembled WGS sequence"/>
</dbReference>
<feature type="non-terminal residue" evidence="1">
    <location>
        <position position="1"/>
    </location>
</feature>